<evidence type="ECO:0000313" key="3">
    <source>
        <dbReference type="EMBL" id="ADE19749.1"/>
    </source>
</evidence>
<dbReference type="AlphaFoldDB" id="D5E5P8"/>
<evidence type="ECO:0000313" key="4">
    <source>
        <dbReference type="Proteomes" id="UP000001845"/>
    </source>
</evidence>
<dbReference type="SUPFAM" id="SSF52540">
    <property type="entry name" value="P-loop containing nucleoside triphosphate hydrolases"/>
    <property type="match status" value="1"/>
</dbReference>
<accession>D5E5P8</accession>
<dbReference type="OrthoDB" id="9804380at2"/>
<dbReference type="eggNOG" id="COG0433">
    <property type="taxonomic scope" value="Bacteria"/>
</dbReference>
<reference key="2">
    <citation type="submission" date="2010-03" db="EMBL/GenBank/DDBJ databases">
        <authorList>
            <person name="Ma Z."/>
            <person name="Wang X."/>
            <person name="Liu H."/>
        </authorList>
    </citation>
    <scope>NUCLEOTIDE SEQUENCE</scope>
    <source>
        <strain>MP145</strain>
    </source>
</reference>
<sequence>MLQPKNLKKQKTTIYKNFNLWDLVVFLMTLLISALIGFTIISKDNQNYTTYSTLIFISITILFLPLFINVKKHSARLWLVLVRLIKFILSNNKYTSSSKVANTKSLIRIKEIKNNIVYLSSSQLYKVYKFTGYDVVNRPENEKENFINHFLQILDQTPFFITFIKRTEPTDYNHILEDISKNIKKPGMSKDYKEYQFASQKDFTALSEKEFRDCYYVIIYASSVQQLNDYEGELLHNLNSLNLNPCELNSLELLYFHKTIYSPFDAVPDQNKFENKDLIKNPHEYLAPNNLTINNTHIKYNNHYFSIQTIDEYALDIPYYWIQDLFNTESTVIWNIHQIPSENYAKLIDKSALNAETNMVLDNKSSYRTRKAQLELEAIEETSDLTLSQGQKLFNTSFYFISYGATPQNLKEMEKQNKRNIATLKSNLNHLVFKQFDGLNMITFTPSFHSKNQTEMVSRNLAYGWPFINEEYDDKNNFIWAMRNANPILLNIWKRNNNHINSNCVFFGLSGSGKTTAMKKLMLNSYYNDKASIIVIDPQREYGDLTELTNASWIDLGTGKTALNPLQINMAIRDDNTNETTLTNEVLLSNQINKIIEWFKILNPELNQDSQYLIITALKSLYGSKKYNFYNLNKDISKLENNEYPRITELIETIIDMKFNKSEAPIYEPERIRLKNYLTVNFLNNGIYAKTYNNYTNIDLNKDFIIIDTKVLTDNKSTTALNLAFYQLLNYIQTKINYNFYTSKLKTMLIVDEAHYFVDKNNMATLDFLFQTTKTIRKYNGSITLTTQNPADFALSQDLINKTNAILKNIQYNFIFKQTGDDIRHINRLYNPSNKVEDDNEFITAPEQEYLLRAHKGQLLFSSATGYKIRCKMNYNDFERKIIFKDKETLND</sequence>
<gene>
    <name evidence="3" type="ordered locus">MCRO_0465</name>
</gene>
<dbReference type="KEGG" id="mcd:MCRO_0465"/>
<dbReference type="EMBL" id="CP001991">
    <property type="protein sequence ID" value="ADE19749.1"/>
    <property type="molecule type" value="Genomic_DNA"/>
</dbReference>
<protein>
    <submittedName>
        <fullName evidence="3">TraE/TrsE-like membrane protein</fullName>
    </submittedName>
</protein>
<reference evidence="4" key="1">
    <citation type="submission" date="2010-03" db="EMBL/GenBank/DDBJ databases">
        <title>The complete genome of Mycoplasma crocodyli MP145.</title>
        <authorList>
            <person name="Glass J.I."/>
            <person name="Durkin A.S."/>
            <person name="Hostetler J."/>
            <person name="Jackson J."/>
            <person name="Johnson J."/>
            <person name="May M.A."/>
            <person name="Paralanov V."/>
            <person name="Radune D."/>
            <person name="Szczypinski B."/>
            <person name="Brown D.R."/>
        </authorList>
    </citation>
    <scope>NUCLEOTIDE SEQUENCE [LARGE SCALE GENOMIC DNA]</scope>
    <source>
        <strain evidence="4">ATCC 51981 / MP145</strain>
    </source>
</reference>
<dbReference type="InterPro" id="IPR002789">
    <property type="entry name" value="HerA_central"/>
</dbReference>
<dbReference type="Proteomes" id="UP000001845">
    <property type="component" value="Chromosome"/>
</dbReference>
<dbReference type="Gene3D" id="1.10.8.730">
    <property type="match status" value="1"/>
</dbReference>
<feature type="domain" description="Helicase HerA central" evidence="2">
    <location>
        <begin position="500"/>
        <end position="656"/>
    </location>
</feature>
<dbReference type="Gene3D" id="3.40.50.300">
    <property type="entry name" value="P-loop containing nucleotide triphosphate hydrolases"/>
    <property type="match status" value="1"/>
</dbReference>
<dbReference type="PANTHER" id="PTHR30121">
    <property type="entry name" value="UNCHARACTERIZED PROTEIN YJGR-RELATED"/>
    <property type="match status" value="1"/>
</dbReference>
<dbReference type="HOGENOM" id="CLU_009097_3_0_14"/>
<organism evidence="3 4">
    <name type="scientific">Mycoplasma crocodyli (strain ATCC 51981 / MP145)</name>
    <dbReference type="NCBI Taxonomy" id="512564"/>
    <lineage>
        <taxon>Bacteria</taxon>
        <taxon>Bacillati</taxon>
        <taxon>Mycoplasmatota</taxon>
        <taxon>Mollicutes</taxon>
        <taxon>Mycoplasmataceae</taxon>
        <taxon>Mycoplasma</taxon>
    </lineage>
</organism>
<evidence type="ECO:0000259" key="2">
    <source>
        <dbReference type="Pfam" id="PF01935"/>
    </source>
</evidence>
<name>D5E5P8_MYCCM</name>
<dbReference type="RefSeq" id="WP_013054525.1">
    <property type="nucleotide sequence ID" value="NC_014014.1"/>
</dbReference>
<dbReference type="InterPro" id="IPR027417">
    <property type="entry name" value="P-loop_NTPase"/>
</dbReference>
<feature type="transmembrane region" description="Helical" evidence="1">
    <location>
        <begin position="20"/>
        <end position="42"/>
    </location>
</feature>
<keyword evidence="1" id="KW-0472">Membrane</keyword>
<dbReference type="Pfam" id="PF01935">
    <property type="entry name" value="DUF87"/>
    <property type="match status" value="1"/>
</dbReference>
<evidence type="ECO:0000256" key="1">
    <source>
        <dbReference type="SAM" id="Phobius"/>
    </source>
</evidence>
<reference evidence="3 4" key="3">
    <citation type="journal article" date="2011" name="J. Bacteriol.">
        <title>Genome sequences of Mycoplasma alligatoris A21JP2T and Mycoplasma crocodyli MP145T.</title>
        <authorList>
            <person name="Brown D.R."/>
            <person name="Farmerie W.G."/>
            <person name="May M."/>
            <person name="Benders G.A."/>
            <person name="Durkin A.S."/>
            <person name="Hlavinka K."/>
            <person name="Hostetler J."/>
            <person name="Jackson J."/>
            <person name="Johnson J."/>
            <person name="Miller R.H."/>
            <person name="Paralanov V."/>
            <person name="Radune D."/>
            <person name="Szczypinski B."/>
            <person name="Glass J.I."/>
        </authorList>
    </citation>
    <scope>NUCLEOTIDE SEQUENCE [LARGE SCALE GENOMIC DNA]</scope>
    <source>
        <strain evidence="4">ATCC 51981 / MP145</strain>
    </source>
</reference>
<dbReference type="InterPro" id="IPR051162">
    <property type="entry name" value="T4SS_component"/>
</dbReference>
<dbReference type="STRING" id="512564.MCRO_0465"/>
<keyword evidence="1" id="KW-0812">Transmembrane</keyword>
<keyword evidence="1" id="KW-1133">Transmembrane helix</keyword>
<keyword evidence="4" id="KW-1185">Reference proteome</keyword>
<feature type="transmembrane region" description="Helical" evidence="1">
    <location>
        <begin position="48"/>
        <end position="68"/>
    </location>
</feature>
<proteinExistence type="predicted"/>
<dbReference type="PANTHER" id="PTHR30121:SF11">
    <property type="entry name" value="AAA+ ATPASE DOMAIN-CONTAINING PROTEIN"/>
    <property type="match status" value="1"/>
</dbReference>
<dbReference type="CDD" id="cd01127">
    <property type="entry name" value="TrwB_TraG_TraD_VirD4"/>
    <property type="match status" value="2"/>
</dbReference>
<dbReference type="NCBIfam" id="NF045975">
    <property type="entry name" value="VirB4_plasma"/>
    <property type="match status" value="1"/>
</dbReference>